<accession>A0ABQ5CZK8</accession>
<evidence type="ECO:0008006" key="3">
    <source>
        <dbReference type="Google" id="ProtNLM"/>
    </source>
</evidence>
<protein>
    <recommendedName>
        <fullName evidence="3">MAK10-like protein</fullName>
    </recommendedName>
</protein>
<evidence type="ECO:0000313" key="2">
    <source>
        <dbReference type="Proteomes" id="UP001151760"/>
    </source>
</evidence>
<gene>
    <name evidence="1" type="ORF">Tco_0922613</name>
</gene>
<dbReference type="EMBL" id="BQNB010014771">
    <property type="protein sequence ID" value="GJT32194.1"/>
    <property type="molecule type" value="Genomic_DNA"/>
</dbReference>
<reference evidence="1" key="2">
    <citation type="submission" date="2022-01" db="EMBL/GenBank/DDBJ databases">
        <authorList>
            <person name="Yamashiro T."/>
            <person name="Shiraishi A."/>
            <person name="Satake H."/>
            <person name="Nakayama K."/>
        </authorList>
    </citation>
    <scope>NUCLEOTIDE SEQUENCE</scope>
</reference>
<comment type="caution">
    <text evidence="1">The sequence shown here is derived from an EMBL/GenBank/DDBJ whole genome shotgun (WGS) entry which is preliminary data.</text>
</comment>
<sequence>MDKNTTLHEFQYQKSIQWLETASQSMATTSEGSSNGVKIMVMASEYDDSSKEELEEDDNVVIGDELGVEYFNKFPTKSELVYHKYLMCASILSLFLRNPIIVGGSPLNLKIPCNIGYVHVGKAYIDLNSPINIMTHTQYNWIMRKQLEAREDPEDLRGISNFTGRVRGMHIFVGNFTYVSDFMIVEDISSAIDPRLSHVVLKKPFVELSNMTYILSLGIVKLTMELMNNEEDNKRGVDYVMNKILGFYKECLELGPEYLTGLEGCGSGSDASDEGVT</sequence>
<proteinExistence type="predicted"/>
<keyword evidence="2" id="KW-1185">Reference proteome</keyword>
<organism evidence="1 2">
    <name type="scientific">Tanacetum coccineum</name>
    <dbReference type="NCBI Taxonomy" id="301880"/>
    <lineage>
        <taxon>Eukaryota</taxon>
        <taxon>Viridiplantae</taxon>
        <taxon>Streptophyta</taxon>
        <taxon>Embryophyta</taxon>
        <taxon>Tracheophyta</taxon>
        <taxon>Spermatophyta</taxon>
        <taxon>Magnoliopsida</taxon>
        <taxon>eudicotyledons</taxon>
        <taxon>Gunneridae</taxon>
        <taxon>Pentapetalae</taxon>
        <taxon>asterids</taxon>
        <taxon>campanulids</taxon>
        <taxon>Asterales</taxon>
        <taxon>Asteraceae</taxon>
        <taxon>Asteroideae</taxon>
        <taxon>Anthemideae</taxon>
        <taxon>Anthemidinae</taxon>
        <taxon>Tanacetum</taxon>
    </lineage>
</organism>
<evidence type="ECO:0000313" key="1">
    <source>
        <dbReference type="EMBL" id="GJT32194.1"/>
    </source>
</evidence>
<reference evidence="1" key="1">
    <citation type="journal article" date="2022" name="Int. J. Mol. Sci.">
        <title>Draft Genome of Tanacetum Coccineum: Genomic Comparison of Closely Related Tanacetum-Family Plants.</title>
        <authorList>
            <person name="Yamashiro T."/>
            <person name="Shiraishi A."/>
            <person name="Nakayama K."/>
            <person name="Satake H."/>
        </authorList>
    </citation>
    <scope>NUCLEOTIDE SEQUENCE</scope>
</reference>
<name>A0ABQ5CZK8_9ASTR</name>
<dbReference type="Proteomes" id="UP001151760">
    <property type="component" value="Unassembled WGS sequence"/>
</dbReference>